<evidence type="ECO:0000313" key="3">
    <source>
        <dbReference type="Proteomes" id="UP001202831"/>
    </source>
</evidence>
<feature type="transmembrane region" description="Helical" evidence="1">
    <location>
        <begin position="7"/>
        <end position="28"/>
    </location>
</feature>
<accession>A0ABT0N884</accession>
<dbReference type="Proteomes" id="UP001202831">
    <property type="component" value="Unassembled WGS sequence"/>
</dbReference>
<keyword evidence="1" id="KW-0812">Transmembrane</keyword>
<reference evidence="2 3" key="1">
    <citation type="submission" date="2022-01" db="EMBL/GenBank/DDBJ databases">
        <title>Whole genome-based taxonomy of the Shewanellaceae.</title>
        <authorList>
            <person name="Martin-Rodriguez A.J."/>
        </authorList>
    </citation>
    <scope>NUCLEOTIDE SEQUENCE [LARGE SCALE GENOMIC DNA]</scope>
    <source>
        <strain evidence="2 3">DSM 21332</strain>
    </source>
</reference>
<evidence type="ECO:0000313" key="2">
    <source>
        <dbReference type="EMBL" id="MCL2914071.1"/>
    </source>
</evidence>
<dbReference type="RefSeq" id="WP_249248803.1">
    <property type="nucleotide sequence ID" value="NZ_JAKIKT010000003.1"/>
</dbReference>
<dbReference type="EMBL" id="JAKIKT010000003">
    <property type="protein sequence ID" value="MCL2914071.1"/>
    <property type="molecule type" value="Genomic_DNA"/>
</dbReference>
<keyword evidence="1" id="KW-1133">Transmembrane helix</keyword>
<protein>
    <submittedName>
        <fullName evidence="2">Uncharacterized protein</fullName>
    </submittedName>
</protein>
<name>A0ABT0N884_9GAMM</name>
<gene>
    <name evidence="2" type="ORF">L2725_09760</name>
</gene>
<evidence type="ECO:0000256" key="1">
    <source>
        <dbReference type="SAM" id="Phobius"/>
    </source>
</evidence>
<organism evidence="2 3">
    <name type="scientific">Shewanella corallii</name>
    <dbReference type="NCBI Taxonomy" id="560080"/>
    <lineage>
        <taxon>Bacteria</taxon>
        <taxon>Pseudomonadati</taxon>
        <taxon>Pseudomonadota</taxon>
        <taxon>Gammaproteobacteria</taxon>
        <taxon>Alteromonadales</taxon>
        <taxon>Shewanellaceae</taxon>
        <taxon>Shewanella</taxon>
    </lineage>
</organism>
<keyword evidence="1" id="KW-0472">Membrane</keyword>
<sequence>MSNKFSVANLATIFLSFTAGALLTGWLLTSFFDQVLLDLKVRDLSYVANALEQNDIETTVLMVELAIPHPTCELQQVVEDSLFIFFADGHLEAALDDAFKLISVPHAERTQYCSDLMASYQVNKG</sequence>
<proteinExistence type="predicted"/>
<keyword evidence="3" id="KW-1185">Reference proteome</keyword>
<comment type="caution">
    <text evidence="2">The sequence shown here is derived from an EMBL/GenBank/DDBJ whole genome shotgun (WGS) entry which is preliminary data.</text>
</comment>